<proteinExistence type="predicted"/>
<dbReference type="AlphaFoldDB" id="K3WBI1"/>
<dbReference type="GO" id="GO:0019185">
    <property type="term" value="C:snRNA-activating protein complex"/>
    <property type="evidence" value="ECO:0007669"/>
    <property type="project" value="TreeGrafter"/>
</dbReference>
<reference evidence="9" key="2">
    <citation type="submission" date="2010-04" db="EMBL/GenBank/DDBJ databases">
        <authorList>
            <person name="Buell R."/>
            <person name="Hamilton J."/>
            <person name="Hostetler J."/>
        </authorList>
    </citation>
    <scope>NUCLEOTIDE SEQUENCE [LARGE SCALE GENOMIC DNA]</scope>
    <source>
        <strain evidence="9">DAOM:BR144</strain>
    </source>
</reference>
<feature type="compositionally biased region" description="Low complexity" evidence="5">
    <location>
        <begin position="516"/>
        <end position="525"/>
    </location>
</feature>
<name>K3WBI1_GLOUD</name>
<dbReference type="GO" id="GO:0042796">
    <property type="term" value="P:snRNA transcription by RNA polymerase III"/>
    <property type="evidence" value="ECO:0007669"/>
    <property type="project" value="TreeGrafter"/>
</dbReference>
<dbReference type="CDD" id="cd00167">
    <property type="entry name" value="SANT"/>
    <property type="match status" value="2"/>
</dbReference>
<dbReference type="InterPro" id="IPR001005">
    <property type="entry name" value="SANT/Myb"/>
</dbReference>
<keyword evidence="4" id="KW-0539">Nucleus</keyword>
<feature type="region of interest" description="Disordered" evidence="5">
    <location>
        <begin position="495"/>
        <end position="548"/>
    </location>
</feature>
<dbReference type="OMA" id="EQIRHRW"/>
<accession>K3WBI1</accession>
<dbReference type="SUPFAM" id="SSF46689">
    <property type="entry name" value="Homeodomain-like"/>
    <property type="match status" value="3"/>
</dbReference>
<dbReference type="GO" id="GO:0042795">
    <property type="term" value="P:snRNA transcription by RNA polymerase II"/>
    <property type="evidence" value="ECO:0007669"/>
    <property type="project" value="TreeGrafter"/>
</dbReference>
<evidence type="ECO:0000313" key="8">
    <source>
        <dbReference type="EnsemblProtists" id="PYU1_T002322"/>
    </source>
</evidence>
<evidence type="ECO:0000313" key="9">
    <source>
        <dbReference type="Proteomes" id="UP000019132"/>
    </source>
</evidence>
<evidence type="ECO:0000256" key="2">
    <source>
        <dbReference type="ARBA" id="ARBA00023125"/>
    </source>
</evidence>
<dbReference type="GO" id="GO:0001006">
    <property type="term" value="F:RNA polymerase III type 3 promoter sequence-specific DNA binding"/>
    <property type="evidence" value="ECO:0007669"/>
    <property type="project" value="TreeGrafter"/>
</dbReference>
<dbReference type="VEuPathDB" id="FungiDB:PYU1_G002319"/>
<evidence type="ECO:0000256" key="5">
    <source>
        <dbReference type="SAM" id="MobiDB-lite"/>
    </source>
</evidence>
<dbReference type="InterPro" id="IPR009057">
    <property type="entry name" value="Homeodomain-like_sf"/>
</dbReference>
<dbReference type="EnsemblProtists" id="PYU1_T002322">
    <property type="protein sequence ID" value="PYU1_T002322"/>
    <property type="gene ID" value="PYU1_G002319"/>
</dbReference>
<dbReference type="Gene3D" id="1.10.10.60">
    <property type="entry name" value="Homeodomain-like"/>
    <property type="match status" value="2"/>
</dbReference>
<evidence type="ECO:0000259" key="6">
    <source>
        <dbReference type="PROSITE" id="PS50090"/>
    </source>
</evidence>
<dbReference type="GO" id="GO:0000978">
    <property type="term" value="F:RNA polymerase II cis-regulatory region sequence-specific DNA binding"/>
    <property type="evidence" value="ECO:0007669"/>
    <property type="project" value="TreeGrafter"/>
</dbReference>
<evidence type="ECO:0000256" key="1">
    <source>
        <dbReference type="ARBA" id="ARBA00023015"/>
    </source>
</evidence>
<feature type="domain" description="HTH myb-type" evidence="7">
    <location>
        <begin position="410"/>
        <end position="467"/>
    </location>
</feature>
<dbReference type="Proteomes" id="UP000019132">
    <property type="component" value="Unassembled WGS sequence"/>
</dbReference>
<sequence>MAARRTGGSESGSVAAALGSNHALVRELRDVVSTLTEEETRLRLQMQAIRHRMAMRRAQQAMNAIAPAAARQARPHADTEIFAREPENVYKPVFELPRSYIRPRRSFFHDDDDPREVSIARKRGRKPKGYHEHVLQQKQAYRGSTVEDPSEPAPNADTLLLRQHSHEAFLAVPAKVFTAKEREIVKTFGEAQLKLMGKSSDPNHIPEIPLSTWNLIAKRNKPPIHRTGFACKLRWELYDKPGLRLCAWTKVEDTALKALASGEVDPSIVNKWDVISDRMPIPGRPPVHCLIRYQTKLCASNLNTTFTPEEDALIHEAIGVFGERWNIIADLMDGRVSEQIRHRWQLSLSPNVKHGKFSIMEDRRMLLALYAYHDKSTPFQKESISWTDVCHHVPGRLQPPLRERFLNSLNSEISFTSWTKQDDEKLLRVVKRIGLNHPGVWVLVAAEMGNRSDSQVARRWKFLAPEEYKKYQEEKKNAVTLPAIFQRPILGRKRTRSAGYHAKRNSYNATTEESEQPSTSEQQSTPDDDDESTGNGGGRNDAVYDILL</sequence>
<dbReference type="SMART" id="SM00717">
    <property type="entry name" value="SANT"/>
    <property type="match status" value="5"/>
</dbReference>
<protein>
    <submittedName>
        <fullName evidence="8">Uncharacterized protein</fullName>
    </submittedName>
</protein>
<dbReference type="eggNOG" id="KOG0048">
    <property type="taxonomic scope" value="Eukaryota"/>
</dbReference>
<organism evidence="8 9">
    <name type="scientific">Globisporangium ultimum (strain ATCC 200006 / CBS 805.95 / DAOM BR144)</name>
    <name type="common">Pythium ultimum</name>
    <dbReference type="NCBI Taxonomy" id="431595"/>
    <lineage>
        <taxon>Eukaryota</taxon>
        <taxon>Sar</taxon>
        <taxon>Stramenopiles</taxon>
        <taxon>Oomycota</taxon>
        <taxon>Peronosporomycetes</taxon>
        <taxon>Pythiales</taxon>
        <taxon>Pythiaceae</taxon>
        <taxon>Globisporangium</taxon>
    </lineage>
</organism>
<keyword evidence="2" id="KW-0238">DNA-binding</keyword>
<feature type="domain" description="Myb-like" evidence="6">
    <location>
        <begin position="306"/>
        <end position="348"/>
    </location>
</feature>
<dbReference type="PANTHER" id="PTHR46621">
    <property type="entry name" value="SNRNA-ACTIVATING PROTEIN COMPLEX SUBUNIT 4"/>
    <property type="match status" value="1"/>
</dbReference>
<keyword evidence="9" id="KW-1185">Reference proteome</keyword>
<dbReference type="Pfam" id="PF00249">
    <property type="entry name" value="Myb_DNA-binding"/>
    <property type="match status" value="2"/>
</dbReference>
<keyword evidence="3" id="KW-0804">Transcription</keyword>
<dbReference type="InterPro" id="IPR051575">
    <property type="entry name" value="Myb-like_DNA-bd"/>
</dbReference>
<reference evidence="8" key="3">
    <citation type="submission" date="2014-11" db="UniProtKB">
        <authorList>
            <consortium name="EnsemblProtists"/>
        </authorList>
    </citation>
    <scope>IDENTIFICATION</scope>
    <source>
        <strain evidence="8">DAOM BR144</strain>
    </source>
</reference>
<dbReference type="InterPro" id="IPR017930">
    <property type="entry name" value="Myb_dom"/>
</dbReference>
<feature type="compositionally biased region" description="Basic residues" evidence="5">
    <location>
        <begin position="495"/>
        <end position="504"/>
    </location>
</feature>
<evidence type="ECO:0000259" key="7">
    <source>
        <dbReference type="PROSITE" id="PS51294"/>
    </source>
</evidence>
<dbReference type="HOGENOM" id="CLU_033505_0_0_1"/>
<evidence type="ECO:0000256" key="3">
    <source>
        <dbReference type="ARBA" id="ARBA00023163"/>
    </source>
</evidence>
<feature type="domain" description="Myb-like" evidence="6">
    <location>
        <begin position="410"/>
        <end position="464"/>
    </location>
</feature>
<feature type="domain" description="HTH myb-type" evidence="7">
    <location>
        <begin position="305"/>
        <end position="352"/>
    </location>
</feature>
<keyword evidence="1" id="KW-0805">Transcription regulation</keyword>
<dbReference type="PROSITE" id="PS51294">
    <property type="entry name" value="HTH_MYB"/>
    <property type="match status" value="2"/>
</dbReference>
<reference evidence="9" key="1">
    <citation type="journal article" date="2010" name="Genome Biol.">
        <title>Genome sequence of the necrotrophic plant pathogen Pythium ultimum reveals original pathogenicity mechanisms and effector repertoire.</title>
        <authorList>
            <person name="Levesque C.A."/>
            <person name="Brouwer H."/>
            <person name="Cano L."/>
            <person name="Hamilton J.P."/>
            <person name="Holt C."/>
            <person name="Huitema E."/>
            <person name="Raffaele S."/>
            <person name="Robideau G.P."/>
            <person name="Thines M."/>
            <person name="Win J."/>
            <person name="Zerillo M.M."/>
            <person name="Beakes G.W."/>
            <person name="Boore J.L."/>
            <person name="Busam D."/>
            <person name="Dumas B."/>
            <person name="Ferriera S."/>
            <person name="Fuerstenberg S.I."/>
            <person name="Gachon C.M."/>
            <person name="Gaulin E."/>
            <person name="Govers F."/>
            <person name="Grenville-Briggs L."/>
            <person name="Horner N."/>
            <person name="Hostetler J."/>
            <person name="Jiang R.H."/>
            <person name="Johnson J."/>
            <person name="Krajaejun T."/>
            <person name="Lin H."/>
            <person name="Meijer H.J."/>
            <person name="Moore B."/>
            <person name="Morris P."/>
            <person name="Phuntmart V."/>
            <person name="Puiu D."/>
            <person name="Shetty J."/>
            <person name="Stajich J.E."/>
            <person name="Tripathy S."/>
            <person name="Wawra S."/>
            <person name="van West P."/>
            <person name="Whitty B.R."/>
            <person name="Coutinho P.M."/>
            <person name="Henrissat B."/>
            <person name="Martin F."/>
            <person name="Thomas P.D."/>
            <person name="Tyler B.M."/>
            <person name="De Vries R.P."/>
            <person name="Kamoun S."/>
            <person name="Yandell M."/>
            <person name="Tisserat N."/>
            <person name="Buell C.R."/>
        </authorList>
    </citation>
    <scope>NUCLEOTIDE SEQUENCE</scope>
    <source>
        <strain evidence="9">DAOM:BR144</strain>
    </source>
</reference>
<feature type="domain" description="Myb-like" evidence="6">
    <location>
        <begin position="240"/>
        <end position="297"/>
    </location>
</feature>
<dbReference type="PANTHER" id="PTHR46621:SF1">
    <property type="entry name" value="SNRNA-ACTIVATING PROTEIN COMPLEX SUBUNIT 4"/>
    <property type="match status" value="1"/>
</dbReference>
<dbReference type="PROSITE" id="PS50090">
    <property type="entry name" value="MYB_LIKE"/>
    <property type="match status" value="3"/>
</dbReference>
<dbReference type="InParanoid" id="K3WBI1"/>
<evidence type="ECO:0000256" key="4">
    <source>
        <dbReference type="ARBA" id="ARBA00023242"/>
    </source>
</evidence>
<dbReference type="STRING" id="431595.K3WBI1"/>